<keyword evidence="2 4" id="KW-0472">Membrane</keyword>
<dbReference type="RefSeq" id="WP_166320399.1">
    <property type="nucleotide sequence ID" value="NZ_CP049866.1"/>
</dbReference>
<reference evidence="5 6" key="1">
    <citation type="submission" date="2020-03" db="EMBL/GenBank/DDBJ databases">
        <title>Nocardioides sp. nov., isolated from fish.</title>
        <authorList>
            <person name="Hyun D.-W."/>
            <person name="Bae J.-W."/>
        </authorList>
    </citation>
    <scope>NUCLEOTIDE SEQUENCE [LARGE SCALE GENOMIC DNA]</scope>
    <source>
        <strain evidence="5 6">HDW12A</strain>
    </source>
</reference>
<feature type="transmembrane region" description="Helical" evidence="4">
    <location>
        <begin position="69"/>
        <end position="87"/>
    </location>
</feature>
<organism evidence="5 6">
    <name type="scientific">Nocardioides piscis</name>
    <dbReference type="NCBI Taxonomy" id="2714938"/>
    <lineage>
        <taxon>Bacteria</taxon>
        <taxon>Bacillati</taxon>
        <taxon>Actinomycetota</taxon>
        <taxon>Actinomycetes</taxon>
        <taxon>Propionibacteriales</taxon>
        <taxon>Nocardioidaceae</taxon>
        <taxon>Nocardioides</taxon>
    </lineage>
</organism>
<gene>
    <name evidence="5" type="ORF">G7071_16070</name>
</gene>
<evidence type="ECO:0000313" key="5">
    <source>
        <dbReference type="EMBL" id="QIK76714.1"/>
    </source>
</evidence>
<feature type="region of interest" description="Disordered" evidence="3">
    <location>
        <begin position="40"/>
        <end position="59"/>
    </location>
</feature>
<keyword evidence="4" id="KW-1133">Transmembrane helix</keyword>
<protein>
    <recommendedName>
        <fullName evidence="7">Mce-associated membrane protein</fullName>
    </recommendedName>
</protein>
<keyword evidence="4" id="KW-0812">Transmembrane</keyword>
<name>A0A6G7YIZ4_9ACTN</name>
<dbReference type="KEGG" id="npi:G7071_16070"/>
<proteinExistence type="predicted"/>
<accession>A0A6G7YIZ4</accession>
<evidence type="ECO:0008006" key="7">
    <source>
        <dbReference type="Google" id="ProtNLM"/>
    </source>
</evidence>
<evidence type="ECO:0000256" key="2">
    <source>
        <dbReference type="ARBA" id="ARBA00023136"/>
    </source>
</evidence>
<dbReference type="GO" id="GO:0016020">
    <property type="term" value="C:membrane"/>
    <property type="evidence" value="ECO:0007669"/>
    <property type="project" value="UniProtKB-SubCell"/>
</dbReference>
<dbReference type="PANTHER" id="PTHR37042">
    <property type="entry name" value="OUTER MEMBRANE PROTEIN RV1973"/>
    <property type="match status" value="1"/>
</dbReference>
<dbReference type="PANTHER" id="PTHR37042:SF4">
    <property type="entry name" value="OUTER MEMBRANE PROTEIN RV1973"/>
    <property type="match status" value="1"/>
</dbReference>
<feature type="compositionally biased region" description="Polar residues" evidence="3">
    <location>
        <begin position="40"/>
        <end position="54"/>
    </location>
</feature>
<evidence type="ECO:0000256" key="3">
    <source>
        <dbReference type="SAM" id="MobiDB-lite"/>
    </source>
</evidence>
<dbReference type="EMBL" id="CP049866">
    <property type="protein sequence ID" value="QIK76714.1"/>
    <property type="molecule type" value="Genomic_DNA"/>
</dbReference>
<evidence type="ECO:0000256" key="4">
    <source>
        <dbReference type="SAM" id="Phobius"/>
    </source>
</evidence>
<dbReference type="AlphaFoldDB" id="A0A6G7YIZ4"/>
<keyword evidence="6" id="KW-1185">Reference proteome</keyword>
<dbReference type="Proteomes" id="UP000502035">
    <property type="component" value="Chromosome"/>
</dbReference>
<comment type="subcellular location">
    <subcellularLocation>
        <location evidence="1">Membrane</location>
    </subcellularLocation>
</comment>
<sequence>MAKLKSDERPCPFCAETIKTAAVKCRFCQSEVPPVGVESVATTPAQDETSTTPVVTDGERRGGLLASPALAAVLTALVVGLAVFTGFQVQDALDPPQGVAADTGQVTDEDSRTALLVAASDLSQRVLSYHHDTFDQDIEVATARMTPEFREEYDSAMDAVRANTDRNKISQEATAVASSIISSTGEKAKVLVFVNQETSSARTQANQLVRNRLVIDLERVDGDWAIAGVNALG</sequence>
<evidence type="ECO:0000313" key="6">
    <source>
        <dbReference type="Proteomes" id="UP000502035"/>
    </source>
</evidence>
<evidence type="ECO:0000256" key="1">
    <source>
        <dbReference type="ARBA" id="ARBA00004370"/>
    </source>
</evidence>